<keyword evidence="2" id="KW-1185">Reference proteome</keyword>
<dbReference type="AlphaFoldDB" id="A0A4C2A6Y6"/>
<organism evidence="1 2">
    <name type="scientific">Eumeta variegata</name>
    <name type="common">Bagworm moth</name>
    <name type="synonym">Eumeta japonica</name>
    <dbReference type="NCBI Taxonomy" id="151549"/>
    <lineage>
        <taxon>Eukaryota</taxon>
        <taxon>Metazoa</taxon>
        <taxon>Ecdysozoa</taxon>
        <taxon>Arthropoda</taxon>
        <taxon>Hexapoda</taxon>
        <taxon>Insecta</taxon>
        <taxon>Pterygota</taxon>
        <taxon>Neoptera</taxon>
        <taxon>Endopterygota</taxon>
        <taxon>Lepidoptera</taxon>
        <taxon>Glossata</taxon>
        <taxon>Ditrysia</taxon>
        <taxon>Tineoidea</taxon>
        <taxon>Psychidae</taxon>
        <taxon>Oiketicinae</taxon>
        <taxon>Eumeta</taxon>
    </lineage>
</organism>
<reference evidence="1 2" key="1">
    <citation type="journal article" date="2019" name="Commun. Biol.">
        <title>The bagworm genome reveals a unique fibroin gene that provides high tensile strength.</title>
        <authorList>
            <person name="Kono N."/>
            <person name="Nakamura H."/>
            <person name="Ohtoshi R."/>
            <person name="Tomita M."/>
            <person name="Numata K."/>
            <person name="Arakawa K."/>
        </authorList>
    </citation>
    <scope>NUCLEOTIDE SEQUENCE [LARGE SCALE GENOMIC DNA]</scope>
</reference>
<sequence>MCPCSKPDKLCSDRHPPESPFMLSKTYHTCKLTTGCSSAWAGRRAAPATSTSSCASAGDARRWTARPSGKSTFSSEKESQLCDHVIEAYTLSHCTGRASYLQLS</sequence>
<dbReference type="EMBL" id="BGZK01002564">
    <property type="protein sequence ID" value="GBP94939.1"/>
    <property type="molecule type" value="Genomic_DNA"/>
</dbReference>
<protein>
    <submittedName>
        <fullName evidence="1">Uncharacterized protein</fullName>
    </submittedName>
</protein>
<dbReference type="Proteomes" id="UP000299102">
    <property type="component" value="Unassembled WGS sequence"/>
</dbReference>
<gene>
    <name evidence="1" type="ORF">EVAR_69658_1</name>
</gene>
<evidence type="ECO:0000313" key="1">
    <source>
        <dbReference type="EMBL" id="GBP94939.1"/>
    </source>
</evidence>
<name>A0A4C2A6Y6_EUMVA</name>
<comment type="caution">
    <text evidence="1">The sequence shown here is derived from an EMBL/GenBank/DDBJ whole genome shotgun (WGS) entry which is preliminary data.</text>
</comment>
<evidence type="ECO:0000313" key="2">
    <source>
        <dbReference type="Proteomes" id="UP000299102"/>
    </source>
</evidence>
<accession>A0A4C2A6Y6</accession>
<proteinExistence type="predicted"/>